<feature type="region of interest" description="Disordered" evidence="1">
    <location>
        <begin position="1"/>
        <end position="22"/>
    </location>
</feature>
<comment type="caution">
    <text evidence="2">The sequence shown here is derived from an EMBL/GenBank/DDBJ whole genome shotgun (WGS) entry which is preliminary data.</text>
</comment>
<protein>
    <recommendedName>
        <fullName evidence="4">Transposase</fullName>
    </recommendedName>
</protein>
<evidence type="ECO:0000256" key="1">
    <source>
        <dbReference type="SAM" id="MobiDB-lite"/>
    </source>
</evidence>
<evidence type="ECO:0000313" key="2">
    <source>
        <dbReference type="EMBL" id="MET3693553.1"/>
    </source>
</evidence>
<sequence>MITDGGDGCRRFASLHPEGGKPNGPKIWVVFDASGVQMQQPCFVVCARDANLE</sequence>
<accession>A0ABV2L6U2</accession>
<evidence type="ECO:0008006" key="4">
    <source>
        <dbReference type="Google" id="ProtNLM"/>
    </source>
</evidence>
<evidence type="ECO:0000313" key="3">
    <source>
        <dbReference type="Proteomes" id="UP001549145"/>
    </source>
</evidence>
<name>A0ABV2L6U2_9HYPH</name>
<gene>
    <name evidence="2" type="ORF">ABID43_003103</name>
</gene>
<dbReference type="RefSeq" id="WP_238277683.1">
    <property type="nucleotide sequence ID" value="NZ_BPQL01000024.1"/>
</dbReference>
<dbReference type="Proteomes" id="UP001549145">
    <property type="component" value="Unassembled WGS sequence"/>
</dbReference>
<organism evidence="2 3">
    <name type="scientific">Methylobacterium goesingense</name>
    <dbReference type="NCBI Taxonomy" id="243690"/>
    <lineage>
        <taxon>Bacteria</taxon>
        <taxon>Pseudomonadati</taxon>
        <taxon>Pseudomonadota</taxon>
        <taxon>Alphaproteobacteria</taxon>
        <taxon>Hyphomicrobiales</taxon>
        <taxon>Methylobacteriaceae</taxon>
        <taxon>Methylobacterium</taxon>
    </lineage>
</organism>
<dbReference type="EMBL" id="JBEPMM010000008">
    <property type="protein sequence ID" value="MET3693553.1"/>
    <property type="molecule type" value="Genomic_DNA"/>
</dbReference>
<keyword evidence="3" id="KW-1185">Reference proteome</keyword>
<proteinExistence type="predicted"/>
<reference evidence="2 3" key="1">
    <citation type="submission" date="2024-06" db="EMBL/GenBank/DDBJ databases">
        <title>Genomic Encyclopedia of Type Strains, Phase IV (KMG-IV): sequencing the most valuable type-strain genomes for metagenomic binning, comparative biology and taxonomic classification.</title>
        <authorList>
            <person name="Goeker M."/>
        </authorList>
    </citation>
    <scope>NUCLEOTIDE SEQUENCE [LARGE SCALE GENOMIC DNA]</scope>
    <source>
        <strain evidence="2 3">DSM 21331</strain>
    </source>
</reference>